<name>B8MG16_TALSN</name>
<keyword evidence="2" id="KW-1185">Reference proteome</keyword>
<evidence type="ECO:0000313" key="1">
    <source>
        <dbReference type="EMBL" id="EED15883.1"/>
    </source>
</evidence>
<organism evidence="1 2">
    <name type="scientific">Talaromyces stipitatus (strain ATCC 10500 / CBS 375.48 / QM 6759 / NRRL 1006)</name>
    <name type="common">Penicillium stipitatum</name>
    <dbReference type="NCBI Taxonomy" id="441959"/>
    <lineage>
        <taxon>Eukaryota</taxon>
        <taxon>Fungi</taxon>
        <taxon>Dikarya</taxon>
        <taxon>Ascomycota</taxon>
        <taxon>Pezizomycotina</taxon>
        <taxon>Eurotiomycetes</taxon>
        <taxon>Eurotiomycetidae</taxon>
        <taxon>Eurotiales</taxon>
        <taxon>Trichocomaceae</taxon>
        <taxon>Talaromyces</taxon>
        <taxon>Talaromyces sect. Talaromyces</taxon>
    </lineage>
</organism>
<proteinExistence type="predicted"/>
<dbReference type="HOGENOM" id="CLU_1620184_0_0_1"/>
<reference evidence="2" key="1">
    <citation type="journal article" date="2015" name="Genome Announc.">
        <title>Genome sequence of the AIDS-associated pathogen Penicillium marneffei (ATCC18224) and its near taxonomic relative Talaromyces stipitatus (ATCC10500).</title>
        <authorList>
            <person name="Nierman W.C."/>
            <person name="Fedorova-Abrams N.D."/>
            <person name="Andrianopoulos A."/>
        </authorList>
    </citation>
    <scope>NUCLEOTIDE SEQUENCE [LARGE SCALE GENOMIC DNA]</scope>
    <source>
        <strain evidence="2">ATCC 10500 / CBS 375.48 / QM 6759 / NRRL 1006</strain>
    </source>
</reference>
<dbReference type="AlphaFoldDB" id="B8MG16"/>
<gene>
    <name evidence="1" type="ORF">TSTA_010010</name>
</gene>
<dbReference type="InParanoid" id="B8MG16"/>
<accession>B8MG16</accession>
<protein>
    <submittedName>
        <fullName evidence="1">Uncharacterized protein</fullName>
    </submittedName>
</protein>
<dbReference type="VEuPathDB" id="FungiDB:TSTA_010010"/>
<dbReference type="RefSeq" id="XP_002483117.1">
    <property type="nucleotide sequence ID" value="XM_002483072.1"/>
</dbReference>
<dbReference type="GeneID" id="8102797"/>
<dbReference type="OrthoDB" id="4368926at2759"/>
<evidence type="ECO:0000313" key="2">
    <source>
        <dbReference type="Proteomes" id="UP000001745"/>
    </source>
</evidence>
<sequence length="164" mass="19164">MGLQSALSRLQIMALWIARTPQQKQQWKLICQIHRLKDKFIYLAISIYYEVHDLLHEAISREGEFQDLHEDITAAASYPAPAEEQSLPSENHPVTGKSIEARVLQKLLSEREYQTLRVSAPDYTSYSLGGGHMVMNTHEWRLLQEIIYLYQLLGWTYWAYEDTH</sequence>
<dbReference type="EMBL" id="EQ962656">
    <property type="protein sequence ID" value="EED15883.1"/>
    <property type="molecule type" value="Genomic_DNA"/>
</dbReference>
<dbReference type="Proteomes" id="UP000001745">
    <property type="component" value="Unassembled WGS sequence"/>
</dbReference>